<accession>A0AAD6XEF7</accession>
<dbReference type="PANTHER" id="PTHR43540:SF15">
    <property type="entry name" value="BLR5631 PROTEIN"/>
    <property type="match status" value="1"/>
</dbReference>
<dbReference type="PANTHER" id="PTHR43540">
    <property type="entry name" value="PEROXYUREIDOACRYLATE/UREIDOACRYLATE AMIDOHYDROLASE-RELATED"/>
    <property type="match status" value="1"/>
</dbReference>
<dbReference type="InterPro" id="IPR000868">
    <property type="entry name" value="Isochorismatase-like_dom"/>
</dbReference>
<comment type="similarity">
    <text evidence="1">Belongs to the isochorismatase family.</text>
</comment>
<dbReference type="Gene3D" id="3.40.50.850">
    <property type="entry name" value="Isochorismatase-like"/>
    <property type="match status" value="1"/>
</dbReference>
<dbReference type="EMBL" id="JARJCM010000005">
    <property type="protein sequence ID" value="KAJ7045290.1"/>
    <property type="molecule type" value="Genomic_DNA"/>
</dbReference>
<sequence>MPTFKSLLGIAPSTANTSDSILLLIDPQNEYASGALAMSKPVLTSTRPVIAELLEKYRTAGGAVVHVLHTVPDGAPVFTPGTPLAEEFTELAPRNGEPVVRKRFPGSFAETNLQEIVEATGLRKLVLVGYMAHVCVSTTAREGHQLGYDMLVAEDAVGDRNIPGASGEDVGKMVMLELADIFATIVKSGDIN</sequence>
<evidence type="ECO:0000313" key="5">
    <source>
        <dbReference type="Proteomes" id="UP001218188"/>
    </source>
</evidence>
<reference evidence="4" key="1">
    <citation type="submission" date="2023-03" db="EMBL/GenBank/DDBJ databases">
        <title>Massive genome expansion in bonnet fungi (Mycena s.s.) driven by repeated elements and novel gene families across ecological guilds.</title>
        <authorList>
            <consortium name="Lawrence Berkeley National Laboratory"/>
            <person name="Harder C.B."/>
            <person name="Miyauchi S."/>
            <person name="Viragh M."/>
            <person name="Kuo A."/>
            <person name="Thoen E."/>
            <person name="Andreopoulos B."/>
            <person name="Lu D."/>
            <person name="Skrede I."/>
            <person name="Drula E."/>
            <person name="Henrissat B."/>
            <person name="Morin E."/>
            <person name="Kohler A."/>
            <person name="Barry K."/>
            <person name="LaButti K."/>
            <person name="Morin E."/>
            <person name="Salamov A."/>
            <person name="Lipzen A."/>
            <person name="Mereny Z."/>
            <person name="Hegedus B."/>
            <person name="Baldrian P."/>
            <person name="Stursova M."/>
            <person name="Weitz H."/>
            <person name="Taylor A."/>
            <person name="Grigoriev I.V."/>
            <person name="Nagy L.G."/>
            <person name="Martin F."/>
            <person name="Kauserud H."/>
        </authorList>
    </citation>
    <scope>NUCLEOTIDE SEQUENCE</scope>
    <source>
        <strain evidence="4">CBHHK200</strain>
    </source>
</reference>
<evidence type="ECO:0000256" key="1">
    <source>
        <dbReference type="ARBA" id="ARBA00006336"/>
    </source>
</evidence>
<gene>
    <name evidence="4" type="ORF">C8F04DRAFT_1344132</name>
</gene>
<dbReference type="SUPFAM" id="SSF52499">
    <property type="entry name" value="Isochorismatase-like hydrolases"/>
    <property type="match status" value="1"/>
</dbReference>
<keyword evidence="2 4" id="KW-0378">Hydrolase</keyword>
<comment type="caution">
    <text evidence="4">The sequence shown here is derived from an EMBL/GenBank/DDBJ whole genome shotgun (WGS) entry which is preliminary data.</text>
</comment>
<dbReference type="Pfam" id="PF00857">
    <property type="entry name" value="Isochorismatase"/>
    <property type="match status" value="1"/>
</dbReference>
<organism evidence="4 5">
    <name type="scientific">Mycena alexandri</name>
    <dbReference type="NCBI Taxonomy" id="1745969"/>
    <lineage>
        <taxon>Eukaryota</taxon>
        <taxon>Fungi</taxon>
        <taxon>Dikarya</taxon>
        <taxon>Basidiomycota</taxon>
        <taxon>Agaricomycotina</taxon>
        <taxon>Agaricomycetes</taxon>
        <taxon>Agaricomycetidae</taxon>
        <taxon>Agaricales</taxon>
        <taxon>Marasmiineae</taxon>
        <taxon>Mycenaceae</taxon>
        <taxon>Mycena</taxon>
    </lineage>
</organism>
<dbReference type="Proteomes" id="UP001218188">
    <property type="component" value="Unassembled WGS sequence"/>
</dbReference>
<dbReference type="AlphaFoldDB" id="A0AAD6XEF7"/>
<protein>
    <submittedName>
        <fullName evidence="4">Isochorismatase hydrolase</fullName>
    </submittedName>
</protein>
<evidence type="ECO:0000313" key="4">
    <source>
        <dbReference type="EMBL" id="KAJ7045290.1"/>
    </source>
</evidence>
<proteinExistence type="inferred from homology"/>
<dbReference type="GO" id="GO:0016787">
    <property type="term" value="F:hydrolase activity"/>
    <property type="evidence" value="ECO:0007669"/>
    <property type="project" value="UniProtKB-KW"/>
</dbReference>
<evidence type="ECO:0000256" key="2">
    <source>
        <dbReference type="ARBA" id="ARBA00022801"/>
    </source>
</evidence>
<feature type="domain" description="Isochorismatase-like" evidence="3">
    <location>
        <begin position="20"/>
        <end position="161"/>
    </location>
</feature>
<name>A0AAD6XEF7_9AGAR</name>
<dbReference type="InterPro" id="IPR050272">
    <property type="entry name" value="Isochorismatase-like_hydrls"/>
</dbReference>
<dbReference type="InterPro" id="IPR036380">
    <property type="entry name" value="Isochorismatase-like_sf"/>
</dbReference>
<keyword evidence="5" id="KW-1185">Reference proteome</keyword>
<evidence type="ECO:0000259" key="3">
    <source>
        <dbReference type="Pfam" id="PF00857"/>
    </source>
</evidence>